<gene>
    <name evidence="4" type="ORF">F3Y22_tig00110556pilonHSYRG00450</name>
</gene>
<proteinExistence type="predicted"/>
<dbReference type="InterPro" id="IPR052414">
    <property type="entry name" value="U3_snoRNA-assoc_WDR"/>
</dbReference>
<feature type="region of interest" description="Disordered" evidence="3">
    <location>
        <begin position="61"/>
        <end position="80"/>
    </location>
</feature>
<dbReference type="GO" id="GO:0005730">
    <property type="term" value="C:nucleolus"/>
    <property type="evidence" value="ECO:0007669"/>
    <property type="project" value="TreeGrafter"/>
</dbReference>
<evidence type="ECO:0000256" key="2">
    <source>
        <dbReference type="ARBA" id="ARBA00023242"/>
    </source>
</evidence>
<dbReference type="AlphaFoldDB" id="A0A6A3ACP3"/>
<keyword evidence="5" id="KW-1185">Reference proteome</keyword>
<protein>
    <submittedName>
        <fullName evidence="4">Utp12, putative isoform 2</fullName>
    </submittedName>
</protein>
<evidence type="ECO:0000256" key="1">
    <source>
        <dbReference type="ARBA" id="ARBA00004123"/>
    </source>
</evidence>
<evidence type="ECO:0000313" key="5">
    <source>
        <dbReference type="Proteomes" id="UP000436088"/>
    </source>
</evidence>
<feature type="compositionally biased region" description="Basic and acidic residues" evidence="3">
    <location>
        <begin position="10"/>
        <end position="22"/>
    </location>
</feature>
<keyword evidence="2" id="KW-0539">Nucleus</keyword>
<dbReference type="EMBL" id="VEPZ02001028">
    <property type="protein sequence ID" value="KAE8700629.1"/>
    <property type="molecule type" value="Genomic_DNA"/>
</dbReference>
<evidence type="ECO:0000313" key="4">
    <source>
        <dbReference type="EMBL" id="KAE8700629.1"/>
    </source>
</evidence>
<sequence>MAIRNKKRAARDPDLAAKRGTDNTDLGENLGGVLVNGDPNEPTIAEKLVSLNLIENGKIETNEIQERREPSPPGKPPSADSVNILLKQALHANDHALLLDCLYTQDEKVIANSVSHLNPSDVLKLLHSLVSITQSSGIMSQESSLLALNSLYQLIESRVSTFESALQISSCLDLLYAAIIEDEVDEDATSPVIFEDTDESEKEAMETDDEEKENGEAVDDASNGTRFEGFDDLSD</sequence>
<organism evidence="4 5">
    <name type="scientific">Hibiscus syriacus</name>
    <name type="common">Rose of Sharon</name>
    <dbReference type="NCBI Taxonomy" id="106335"/>
    <lineage>
        <taxon>Eukaryota</taxon>
        <taxon>Viridiplantae</taxon>
        <taxon>Streptophyta</taxon>
        <taxon>Embryophyta</taxon>
        <taxon>Tracheophyta</taxon>
        <taxon>Spermatophyta</taxon>
        <taxon>Magnoliopsida</taxon>
        <taxon>eudicotyledons</taxon>
        <taxon>Gunneridae</taxon>
        <taxon>Pentapetalae</taxon>
        <taxon>rosids</taxon>
        <taxon>malvids</taxon>
        <taxon>Malvales</taxon>
        <taxon>Malvaceae</taxon>
        <taxon>Malvoideae</taxon>
        <taxon>Hibiscus</taxon>
    </lineage>
</organism>
<feature type="region of interest" description="Disordered" evidence="3">
    <location>
        <begin position="188"/>
        <end position="235"/>
    </location>
</feature>
<feature type="region of interest" description="Disordered" evidence="3">
    <location>
        <begin position="1"/>
        <end position="39"/>
    </location>
</feature>
<dbReference type="PANTHER" id="PTHR44267">
    <property type="entry name" value="WD REPEAT-CONTAINING PROTEIN 43"/>
    <property type="match status" value="1"/>
</dbReference>
<dbReference type="GO" id="GO:0000462">
    <property type="term" value="P:maturation of SSU-rRNA from tricistronic rRNA transcript (SSU-rRNA, 5.8S rRNA, LSU-rRNA)"/>
    <property type="evidence" value="ECO:0007669"/>
    <property type="project" value="TreeGrafter"/>
</dbReference>
<accession>A0A6A3ACP3</accession>
<feature type="compositionally biased region" description="Basic and acidic residues" evidence="3">
    <location>
        <begin position="61"/>
        <end position="70"/>
    </location>
</feature>
<reference evidence="4" key="1">
    <citation type="submission" date="2019-09" db="EMBL/GenBank/DDBJ databases">
        <title>Draft genome information of white flower Hibiscus syriacus.</title>
        <authorList>
            <person name="Kim Y.-M."/>
        </authorList>
    </citation>
    <scope>NUCLEOTIDE SEQUENCE [LARGE SCALE GENOMIC DNA]</scope>
    <source>
        <strain evidence="4">YM2019G1</strain>
    </source>
</reference>
<evidence type="ECO:0000256" key="3">
    <source>
        <dbReference type="SAM" id="MobiDB-lite"/>
    </source>
</evidence>
<dbReference type="Proteomes" id="UP000436088">
    <property type="component" value="Unassembled WGS sequence"/>
</dbReference>
<feature type="compositionally biased region" description="Acidic residues" evidence="3">
    <location>
        <begin position="195"/>
        <end position="219"/>
    </location>
</feature>
<name>A0A6A3ACP3_HIBSY</name>
<feature type="compositionally biased region" description="Low complexity" evidence="3">
    <location>
        <begin position="26"/>
        <end position="37"/>
    </location>
</feature>
<comment type="subcellular location">
    <subcellularLocation>
        <location evidence="1">Nucleus</location>
    </subcellularLocation>
</comment>
<dbReference type="PANTHER" id="PTHR44267:SF1">
    <property type="entry name" value="WD REPEAT-CONTAINING PROTEIN 43"/>
    <property type="match status" value="1"/>
</dbReference>
<comment type="caution">
    <text evidence="4">The sequence shown here is derived from an EMBL/GenBank/DDBJ whole genome shotgun (WGS) entry which is preliminary data.</text>
</comment>